<dbReference type="GO" id="GO:0016868">
    <property type="term" value="F:intramolecular phosphotransferase activity"/>
    <property type="evidence" value="ECO:0007669"/>
    <property type="project" value="InterPro"/>
</dbReference>
<dbReference type="InterPro" id="IPR005846">
    <property type="entry name" value="A-D-PHexomutase_a/b/a-III"/>
</dbReference>
<dbReference type="InterPro" id="IPR036900">
    <property type="entry name" value="A-D-PHexomutase_C_sf"/>
</dbReference>
<evidence type="ECO:0000256" key="6">
    <source>
        <dbReference type="ARBA" id="ARBA00023235"/>
    </source>
</evidence>
<dbReference type="InterPro" id="IPR005841">
    <property type="entry name" value="Alpha-D-phosphohexomutase_SF"/>
</dbReference>
<organism evidence="12 13">
    <name type="scientific">Candidatus Falkowbacteria bacterium CG10_big_fil_rev_8_21_14_0_10_37_18</name>
    <dbReference type="NCBI Taxonomy" id="1974562"/>
    <lineage>
        <taxon>Bacteria</taxon>
        <taxon>Candidatus Falkowiibacteriota</taxon>
    </lineage>
</organism>
<comment type="caution">
    <text evidence="12">The sequence shown here is derived from an EMBL/GenBank/DDBJ whole genome shotgun (WGS) entry which is preliminary data.</text>
</comment>
<evidence type="ECO:0000259" key="10">
    <source>
        <dbReference type="Pfam" id="PF02879"/>
    </source>
</evidence>
<evidence type="ECO:0000256" key="2">
    <source>
        <dbReference type="ARBA" id="ARBA00010231"/>
    </source>
</evidence>
<feature type="domain" description="Alpha-D-phosphohexomutase alpha/beta/alpha" evidence="10">
    <location>
        <begin position="173"/>
        <end position="263"/>
    </location>
</feature>
<dbReference type="Pfam" id="PF02878">
    <property type="entry name" value="PGM_PMM_I"/>
    <property type="match status" value="1"/>
</dbReference>
<proteinExistence type="inferred from homology"/>
<dbReference type="PROSITE" id="PS00710">
    <property type="entry name" value="PGM_PMM"/>
    <property type="match status" value="1"/>
</dbReference>
<accession>A0A2H0V9F6</accession>
<dbReference type="SUPFAM" id="SSF55957">
    <property type="entry name" value="Phosphoglucomutase, C-terminal domain"/>
    <property type="match status" value="1"/>
</dbReference>
<dbReference type="SUPFAM" id="SSF53738">
    <property type="entry name" value="Phosphoglucomutase, first 3 domains"/>
    <property type="match status" value="3"/>
</dbReference>
<keyword evidence="6" id="KW-0413">Isomerase</keyword>
<name>A0A2H0V9F6_9BACT</name>
<dbReference type="PANTHER" id="PTHR43771:SF1">
    <property type="entry name" value="PHOSPHOMANNOMUTASE"/>
    <property type="match status" value="1"/>
</dbReference>
<dbReference type="Pfam" id="PF02880">
    <property type="entry name" value="PGM_PMM_III"/>
    <property type="match status" value="1"/>
</dbReference>
<gene>
    <name evidence="12" type="primary">manB</name>
    <name evidence="12" type="ORF">COT93_00790</name>
</gene>
<keyword evidence="4 7" id="KW-0479">Metal-binding</keyword>
<dbReference type="AlphaFoldDB" id="A0A2H0V9F6"/>
<evidence type="ECO:0000256" key="1">
    <source>
        <dbReference type="ARBA" id="ARBA00001946"/>
    </source>
</evidence>
<dbReference type="InterPro" id="IPR005844">
    <property type="entry name" value="A-D-PHexomutase_a/b/a-I"/>
</dbReference>
<evidence type="ECO:0000256" key="4">
    <source>
        <dbReference type="ARBA" id="ARBA00022723"/>
    </source>
</evidence>
<evidence type="ECO:0000256" key="5">
    <source>
        <dbReference type="ARBA" id="ARBA00022842"/>
    </source>
</evidence>
<evidence type="ECO:0000259" key="11">
    <source>
        <dbReference type="Pfam" id="PF02880"/>
    </source>
</evidence>
<dbReference type="Pfam" id="PF02879">
    <property type="entry name" value="PGM_PMM_II"/>
    <property type="match status" value="1"/>
</dbReference>
<evidence type="ECO:0000256" key="7">
    <source>
        <dbReference type="RuleBase" id="RU004326"/>
    </source>
</evidence>
<evidence type="ECO:0000313" key="12">
    <source>
        <dbReference type="EMBL" id="PIR95737.1"/>
    </source>
</evidence>
<sequence length="457" mass="50780">MLTINTKIFKAYDIRGIYNQDFDDEMAYLLGLAFVELRKNDADYQPGQVLQIAVGSDMRLSSPSLKENLLRGLTAAGAEAVDIGLVATPTFYFAVSRYNYQGGIMISASHNPKEWNGFKLVRSKSVPVSGDSGIEFLKEKIISGELKVAEKSGQVIKKEGVLEDEINYALTATNTSQTKALKIVVDTANSMGIVYFQALAKKLPHTFITINSELDGTFPVHEADPLKEENLAQLREEIIKQKADLGISTDGDSDRIFFVDNKGITIEPALLRGLLAQIFLKDKPGAKIGYDVRPGKITVDMIEAGGGLPVLTRVGHSLIKEQMLKEDIYFAGESSGHFFFNDPQGCFEYPPLMILKLLSVFSANELDINSYTNPYKKYFHSGEINRSVVSKEAVFAQVLEKYKDGQISTLDGVSVKFADFWFNVRGSNTEPLVRLNLEAISQEVMEKRRDDVLELLK</sequence>
<evidence type="ECO:0000259" key="8">
    <source>
        <dbReference type="Pfam" id="PF00408"/>
    </source>
</evidence>
<dbReference type="EMBL" id="PFAL01000011">
    <property type="protein sequence ID" value="PIR95737.1"/>
    <property type="molecule type" value="Genomic_DNA"/>
</dbReference>
<feature type="domain" description="Alpha-D-phosphohexomutase C-terminal" evidence="8">
    <location>
        <begin position="383"/>
        <end position="454"/>
    </location>
</feature>
<evidence type="ECO:0000313" key="13">
    <source>
        <dbReference type="Proteomes" id="UP000229972"/>
    </source>
</evidence>
<dbReference type="GO" id="GO:0005975">
    <property type="term" value="P:carbohydrate metabolic process"/>
    <property type="evidence" value="ECO:0007669"/>
    <property type="project" value="InterPro"/>
</dbReference>
<feature type="domain" description="Alpha-D-phosphohexomutase alpha/beta/alpha" evidence="11">
    <location>
        <begin position="274"/>
        <end position="346"/>
    </location>
</feature>
<dbReference type="InterPro" id="IPR016066">
    <property type="entry name" value="A-D-PHexomutase_CS"/>
</dbReference>
<dbReference type="Proteomes" id="UP000229972">
    <property type="component" value="Unassembled WGS sequence"/>
</dbReference>
<protein>
    <submittedName>
        <fullName evidence="12">Phosphomannomutase/phosphoglucomutase</fullName>
    </submittedName>
</protein>
<dbReference type="InterPro" id="IPR005845">
    <property type="entry name" value="A-D-PHexomutase_a/b/a-II"/>
</dbReference>
<dbReference type="PRINTS" id="PR00509">
    <property type="entry name" value="PGMPMM"/>
</dbReference>
<evidence type="ECO:0000256" key="3">
    <source>
        <dbReference type="ARBA" id="ARBA00022553"/>
    </source>
</evidence>
<dbReference type="Pfam" id="PF00408">
    <property type="entry name" value="PGM_PMM_IV"/>
    <property type="match status" value="1"/>
</dbReference>
<comment type="similarity">
    <text evidence="2 7">Belongs to the phosphohexose mutase family.</text>
</comment>
<dbReference type="PANTHER" id="PTHR43771">
    <property type="entry name" value="PHOSPHOMANNOMUTASE"/>
    <property type="match status" value="1"/>
</dbReference>
<keyword evidence="3" id="KW-0597">Phosphoprotein</keyword>
<comment type="cofactor">
    <cofactor evidence="1">
        <name>Mg(2+)</name>
        <dbReference type="ChEBI" id="CHEBI:18420"/>
    </cofactor>
</comment>
<dbReference type="CDD" id="cd03089">
    <property type="entry name" value="PMM_PGM"/>
    <property type="match status" value="1"/>
</dbReference>
<dbReference type="GO" id="GO:0000287">
    <property type="term" value="F:magnesium ion binding"/>
    <property type="evidence" value="ECO:0007669"/>
    <property type="project" value="InterPro"/>
</dbReference>
<reference evidence="13" key="1">
    <citation type="submission" date="2017-09" db="EMBL/GenBank/DDBJ databases">
        <title>Depth-based differentiation of microbial function through sediment-hosted aquifers and enrichment of novel symbionts in the deep terrestrial subsurface.</title>
        <authorList>
            <person name="Probst A.J."/>
            <person name="Ladd B."/>
            <person name="Jarett J.K."/>
            <person name="Geller-Mcgrath D.E."/>
            <person name="Sieber C.M.K."/>
            <person name="Emerson J.B."/>
            <person name="Anantharaman K."/>
            <person name="Thomas B.C."/>
            <person name="Malmstrom R."/>
            <person name="Stieglmeier M."/>
            <person name="Klingl A."/>
            <person name="Woyke T."/>
            <person name="Ryan C.M."/>
            <person name="Banfield J.F."/>
        </authorList>
    </citation>
    <scope>NUCLEOTIDE SEQUENCE [LARGE SCALE GENOMIC DNA]</scope>
</reference>
<dbReference type="Gene3D" id="3.40.120.10">
    <property type="entry name" value="Alpha-D-Glucose-1,6-Bisphosphate, subunit A, domain 3"/>
    <property type="match status" value="3"/>
</dbReference>
<feature type="domain" description="Alpha-D-phosphohexomutase alpha/beta/alpha" evidence="9">
    <location>
        <begin position="7"/>
        <end position="131"/>
    </location>
</feature>
<dbReference type="InterPro" id="IPR016055">
    <property type="entry name" value="A-D-PHexomutase_a/b/a-I/II/III"/>
</dbReference>
<dbReference type="Gene3D" id="3.30.310.50">
    <property type="entry name" value="Alpha-D-phosphohexomutase, C-terminal domain"/>
    <property type="match status" value="1"/>
</dbReference>
<keyword evidence="5 7" id="KW-0460">Magnesium</keyword>
<dbReference type="InterPro" id="IPR005843">
    <property type="entry name" value="A-D-PHexomutase_C"/>
</dbReference>
<evidence type="ECO:0000259" key="9">
    <source>
        <dbReference type="Pfam" id="PF02878"/>
    </source>
</evidence>